<sequence>MPVQPILTDSGHFYNLQCKPSPQPRQQLLSQSHNPAETSFSHELVLRTQQHKARNTRQQSYVSPIPSHLTRDELLEYQSQLISTNPLQFSRSKPGSQRHMDQSFELLKEPHHQTKFPSEQSLLPQGRTQPVQQVSLNGREQLLSPSPCNQSHVVLGSTSRRYQMPSSSQSGFKTGRTLTTPPPCLVTQSASDVMEVRPEHSVLSPKPLALPHNEAVIRRGNSLHSHSEAVSGRGNSSNIFHPKIPRRNPLILPHSEFEDEQFLRPSVHFPYKKSYPGPHRHKNEALETRPQIVSTSAVSLQRDEDVIAFLKSPVPLNLPQQPLLLGPTFGHLGSKHFGTSEGSNQDNFMTPWENKLKLIQQVKDCSNSGEAPNIRNISTNTNASVAVRNVDRQAVEKSNFLTSDPLRKLSLNRKKKGLILSNQDNGGSSNVENVPNDKGYTSFDTQQKYVDFSLEQCKRAQNDDSQFCEILEVVKMNNVGILQKTDVTDTSREKSLKILDEIPVNEEPADSETTSWKMGSGRSFSKTRSFELLDEVELTDFEETRLKTGSASLSPRKRSLHAEISKNDEYTASPAKRPKVSTPGSPIRKRRAKSLSGTENPSNGDSADTEIKNLNTKAAKSSSRNRISKFLQAKKALRDNSESPLKDIPLVASGDNILQRNSGKQSAWPRIKDRAVEQSSQPGSSSDNVPAKKRVKGKRGRSPEDGKDEVRFFRCKNCMYCCLERADISVHLQTRHSVIQGSKRFYQGFAKETAHMNKEELRGISETPVNMILRKKLEEKRAYKNVSKNLTVLKRYGQINQDSDFKIVVYYRCHICTYVYLLPSLISSHIECSHPSITVKSRTFYSMCQRRYALIKKRELEGASDETIIEKIKAVRYHKIKKLKGETDTVKNATLGEERNMYSKRTNKKPAMAPTTAYKQHKTTFKSKCAKSDSQVTNRGNPKEWKKKTDKTNSSLGPKMKMHHSTTFPLKPSAGAMQEVPYFLCLKCSSCSLSRDDLLFHFSTVHPYIEPDSKLFHHSYTRNTTWMEKSELAEASPTMIIEKIQNRRKGERSKMASKQGVVQSNTHIGTKEVQDKIKYKRNSSGRAIRKGKVINGSKKLSRTKVKKGSLDKELSKKDKKKLHTETSGDQSSSREVIASEEKELTISDIQESLKVLSSVEEKALLHGARPNISEMDQSNLGQVNHTVNLNGKSLNKDATLFSVGKGQRSSSDLWKGQRSLQRSGLRELTNGQPVYTNRHHIGGFWNTIVSE</sequence>
<feature type="compositionally biased region" description="Polar residues" evidence="1">
    <location>
        <begin position="420"/>
        <end position="433"/>
    </location>
</feature>
<feature type="compositionally biased region" description="Polar residues" evidence="1">
    <location>
        <begin position="677"/>
        <end position="688"/>
    </location>
</feature>
<dbReference type="KEGG" id="lak:106167111"/>
<feature type="compositionally biased region" description="Polar residues" evidence="1">
    <location>
        <begin position="161"/>
        <end position="179"/>
    </location>
</feature>
<organism evidence="3 4">
    <name type="scientific">Lingula anatina</name>
    <name type="common">Brachiopod</name>
    <name type="synonym">Lingula unguis</name>
    <dbReference type="NCBI Taxonomy" id="7574"/>
    <lineage>
        <taxon>Eukaryota</taxon>
        <taxon>Metazoa</taxon>
        <taxon>Spiralia</taxon>
        <taxon>Lophotrochozoa</taxon>
        <taxon>Brachiopoda</taxon>
        <taxon>Linguliformea</taxon>
        <taxon>Lingulata</taxon>
        <taxon>Lingulida</taxon>
        <taxon>Linguloidea</taxon>
        <taxon>Lingulidae</taxon>
        <taxon>Lingula</taxon>
    </lineage>
</organism>
<feature type="domain" description="C2H2-type" evidence="2">
    <location>
        <begin position="813"/>
        <end position="834"/>
    </location>
</feature>
<dbReference type="SMART" id="SM00355">
    <property type="entry name" value="ZnF_C2H2"/>
    <property type="match status" value="3"/>
</dbReference>
<feature type="region of interest" description="Disordered" evidence="1">
    <location>
        <begin position="161"/>
        <end position="183"/>
    </location>
</feature>
<evidence type="ECO:0000259" key="2">
    <source>
        <dbReference type="PROSITE" id="PS00028"/>
    </source>
</evidence>
<gene>
    <name evidence="4" type="primary">LOC106167111</name>
</gene>
<feature type="region of interest" description="Disordered" evidence="1">
    <location>
        <begin position="656"/>
        <end position="706"/>
    </location>
</feature>
<dbReference type="GeneID" id="106167111"/>
<dbReference type="PROSITE" id="PS00028">
    <property type="entry name" value="ZINC_FINGER_C2H2_1"/>
    <property type="match status" value="2"/>
</dbReference>
<feature type="region of interest" description="Disordered" evidence="1">
    <location>
        <begin position="1094"/>
        <end position="1138"/>
    </location>
</feature>
<feature type="compositionally biased region" description="Polar residues" evidence="1">
    <location>
        <begin position="1125"/>
        <end position="1134"/>
    </location>
</feature>
<keyword evidence="3" id="KW-1185">Reference proteome</keyword>
<feature type="region of interest" description="Disordered" evidence="1">
    <location>
        <begin position="420"/>
        <end position="440"/>
    </location>
</feature>
<feature type="compositionally biased region" description="Polar residues" evidence="1">
    <location>
        <begin position="595"/>
        <end position="611"/>
    </location>
</feature>
<feature type="region of interest" description="Disordered" evidence="1">
    <location>
        <begin position="1046"/>
        <end position="1067"/>
    </location>
</feature>
<accession>A0A1S3ITK7</accession>
<feature type="compositionally biased region" description="Basic and acidic residues" evidence="1">
    <location>
        <begin position="560"/>
        <end position="569"/>
    </location>
</feature>
<feature type="compositionally biased region" description="Basic residues" evidence="1">
    <location>
        <begin position="691"/>
        <end position="700"/>
    </location>
</feature>
<feature type="region of interest" description="Disordered" evidence="1">
    <location>
        <begin position="929"/>
        <end position="964"/>
    </location>
</feature>
<dbReference type="InterPro" id="IPR013087">
    <property type="entry name" value="Znf_C2H2_type"/>
</dbReference>
<evidence type="ECO:0000313" key="4">
    <source>
        <dbReference type="RefSeq" id="XP_013401266.1"/>
    </source>
</evidence>
<feature type="region of interest" description="Disordered" evidence="1">
    <location>
        <begin position="501"/>
        <end position="522"/>
    </location>
</feature>
<reference evidence="4" key="1">
    <citation type="submission" date="2025-08" db="UniProtKB">
        <authorList>
            <consortium name="RefSeq"/>
        </authorList>
    </citation>
    <scope>IDENTIFICATION</scope>
    <source>
        <tissue evidence="4">Gonads</tissue>
    </source>
</reference>
<dbReference type="AlphaFoldDB" id="A0A1S3ITK7"/>
<dbReference type="InParanoid" id="A0A1S3ITK7"/>
<proteinExistence type="predicted"/>
<feature type="region of interest" description="Disordered" evidence="1">
    <location>
        <begin position="549"/>
        <end position="611"/>
    </location>
</feature>
<protein>
    <submittedName>
        <fullName evidence="4">Uncharacterized protein LOC106167111</fullName>
    </submittedName>
</protein>
<evidence type="ECO:0000256" key="1">
    <source>
        <dbReference type="SAM" id="MobiDB-lite"/>
    </source>
</evidence>
<evidence type="ECO:0000313" key="3">
    <source>
        <dbReference type="Proteomes" id="UP000085678"/>
    </source>
</evidence>
<feature type="compositionally biased region" description="Polar residues" evidence="1">
    <location>
        <begin position="656"/>
        <end position="665"/>
    </location>
</feature>
<dbReference type="RefSeq" id="XP_013401266.1">
    <property type="nucleotide sequence ID" value="XM_013545812.1"/>
</dbReference>
<name>A0A1S3ITK7_LINAN</name>
<feature type="compositionally biased region" description="Polar residues" evidence="1">
    <location>
        <begin position="511"/>
        <end position="522"/>
    </location>
</feature>
<dbReference type="Proteomes" id="UP000085678">
    <property type="component" value="Unplaced"/>
</dbReference>
<feature type="domain" description="C2H2-type" evidence="2">
    <location>
        <begin position="715"/>
        <end position="736"/>
    </location>
</feature>